<protein>
    <submittedName>
        <fullName evidence="3">PEP-CTERM sorting domain-containing protein</fullName>
    </submittedName>
</protein>
<name>A0A934R8E7_9BACT</name>
<reference evidence="3" key="1">
    <citation type="submission" date="2021-01" db="EMBL/GenBank/DDBJ databases">
        <title>Modified the classification status of verrucomicrobia.</title>
        <authorList>
            <person name="Feng X."/>
        </authorList>
    </citation>
    <scope>NUCLEOTIDE SEQUENCE</scope>
    <source>
        <strain evidence="3">KCTC 22201</strain>
    </source>
</reference>
<dbReference type="AlphaFoldDB" id="A0A934R8E7"/>
<dbReference type="InterPro" id="IPR013424">
    <property type="entry name" value="Ice-binding_C"/>
</dbReference>
<evidence type="ECO:0000256" key="1">
    <source>
        <dbReference type="SAM" id="SignalP"/>
    </source>
</evidence>
<organism evidence="3 4">
    <name type="scientific">Haloferula rosea</name>
    <dbReference type="NCBI Taxonomy" id="490093"/>
    <lineage>
        <taxon>Bacteria</taxon>
        <taxon>Pseudomonadati</taxon>
        <taxon>Verrucomicrobiota</taxon>
        <taxon>Verrucomicrobiia</taxon>
        <taxon>Verrucomicrobiales</taxon>
        <taxon>Verrucomicrobiaceae</taxon>
        <taxon>Haloferula</taxon>
    </lineage>
</organism>
<feature type="domain" description="Ice-binding protein C-terminal" evidence="2">
    <location>
        <begin position="223"/>
        <end position="244"/>
    </location>
</feature>
<evidence type="ECO:0000259" key="2">
    <source>
        <dbReference type="Pfam" id="PF07589"/>
    </source>
</evidence>
<keyword evidence="1" id="KW-0732">Signal</keyword>
<feature type="chain" id="PRO_5037182520" evidence="1">
    <location>
        <begin position="28"/>
        <end position="244"/>
    </location>
</feature>
<dbReference type="EMBL" id="JAENII010000002">
    <property type="protein sequence ID" value="MBK1825863.1"/>
    <property type="molecule type" value="Genomic_DNA"/>
</dbReference>
<dbReference type="RefSeq" id="WP_200275966.1">
    <property type="nucleotide sequence ID" value="NZ_JAENII010000002.1"/>
</dbReference>
<dbReference type="Proteomes" id="UP000658278">
    <property type="component" value="Unassembled WGS sequence"/>
</dbReference>
<dbReference type="Pfam" id="PF07589">
    <property type="entry name" value="PEP-CTERM"/>
    <property type="match status" value="1"/>
</dbReference>
<feature type="signal peptide" evidence="1">
    <location>
        <begin position="1"/>
        <end position="27"/>
    </location>
</feature>
<accession>A0A934R8E7</accession>
<sequence>MKSRNRLLHIFPIAIAAIGITPQAASAAYSLVNGDFEDTSGTFPTGWTGSASDAGGFASGSHDALLTSGNSITQDFSGDPRTIATAENYDFQLDFAFRTSALSTTSDQRFRLRDNNNAGDLITLGFETAATGGGAALSYFSGGWNTAIDAAFAAGTTYYIRVIGSDLDLASRSYTIGYSTNGVDYTTSGDITGFHAFSPGVDFETIRFEAGTSTLRIDAVSVVPEPSIVLLGGLGVLGLLRRRR</sequence>
<evidence type="ECO:0000313" key="4">
    <source>
        <dbReference type="Proteomes" id="UP000658278"/>
    </source>
</evidence>
<keyword evidence="4" id="KW-1185">Reference proteome</keyword>
<gene>
    <name evidence="3" type="ORF">JIN81_02440</name>
</gene>
<comment type="caution">
    <text evidence="3">The sequence shown here is derived from an EMBL/GenBank/DDBJ whole genome shotgun (WGS) entry which is preliminary data.</text>
</comment>
<proteinExistence type="predicted"/>
<evidence type="ECO:0000313" key="3">
    <source>
        <dbReference type="EMBL" id="MBK1825863.1"/>
    </source>
</evidence>